<dbReference type="InterPro" id="IPR013763">
    <property type="entry name" value="Cyclin-like_dom"/>
</dbReference>
<dbReference type="FunFam" id="1.10.472.10:FF:000069">
    <property type="entry name" value="Cyclin-D5-1"/>
    <property type="match status" value="1"/>
</dbReference>
<dbReference type="Pfam" id="PF00134">
    <property type="entry name" value="Cyclin_N"/>
    <property type="match status" value="1"/>
</dbReference>
<dbReference type="PANTHER" id="PTHR10177">
    <property type="entry name" value="CYCLINS"/>
    <property type="match status" value="1"/>
</dbReference>
<evidence type="ECO:0000259" key="6">
    <source>
        <dbReference type="SMART" id="SM00385"/>
    </source>
</evidence>
<keyword evidence="3 5" id="KW-0195">Cyclin</keyword>
<evidence type="ECO:0000256" key="1">
    <source>
        <dbReference type="ARBA" id="ARBA00009065"/>
    </source>
</evidence>
<protein>
    <recommendedName>
        <fullName evidence="6">Cyclin-like domain-containing protein</fullName>
    </recommendedName>
</protein>
<dbReference type="Gene3D" id="1.10.472.10">
    <property type="entry name" value="Cyclin-like"/>
    <property type="match status" value="2"/>
</dbReference>
<dbReference type="CDD" id="cd20543">
    <property type="entry name" value="CYCLIN_AtCycD-like_rpt1"/>
    <property type="match status" value="1"/>
</dbReference>
<organism evidence="7 8">
    <name type="scientific">Penstemon smallii</name>
    <dbReference type="NCBI Taxonomy" id="265156"/>
    <lineage>
        <taxon>Eukaryota</taxon>
        <taxon>Viridiplantae</taxon>
        <taxon>Streptophyta</taxon>
        <taxon>Embryophyta</taxon>
        <taxon>Tracheophyta</taxon>
        <taxon>Spermatophyta</taxon>
        <taxon>Magnoliopsida</taxon>
        <taxon>eudicotyledons</taxon>
        <taxon>Gunneridae</taxon>
        <taxon>Pentapetalae</taxon>
        <taxon>asterids</taxon>
        <taxon>lamiids</taxon>
        <taxon>Lamiales</taxon>
        <taxon>Plantaginaceae</taxon>
        <taxon>Cheloneae</taxon>
        <taxon>Penstemon</taxon>
    </lineage>
</organism>
<proteinExistence type="inferred from homology"/>
<feature type="domain" description="Cyclin-like" evidence="6">
    <location>
        <begin position="80"/>
        <end position="166"/>
    </location>
</feature>
<accession>A0ABD3TTY3</accession>
<evidence type="ECO:0000313" key="7">
    <source>
        <dbReference type="EMBL" id="KAL3840485.1"/>
    </source>
</evidence>
<dbReference type="Proteomes" id="UP001634393">
    <property type="component" value="Unassembled WGS sequence"/>
</dbReference>
<evidence type="ECO:0000256" key="5">
    <source>
        <dbReference type="RuleBase" id="RU000383"/>
    </source>
</evidence>
<evidence type="ECO:0000256" key="3">
    <source>
        <dbReference type="ARBA" id="ARBA00023127"/>
    </source>
</evidence>
<dbReference type="InterPro" id="IPR006671">
    <property type="entry name" value="Cyclin_N"/>
</dbReference>
<reference evidence="7 8" key="1">
    <citation type="submission" date="2024-12" db="EMBL/GenBank/DDBJ databases">
        <title>The unique morphological basis and parallel evolutionary history of personate flowers in Penstemon.</title>
        <authorList>
            <person name="Depatie T.H."/>
            <person name="Wessinger C.A."/>
        </authorList>
    </citation>
    <scope>NUCLEOTIDE SEQUENCE [LARGE SCALE GENOMIC DNA]</scope>
    <source>
        <strain evidence="7">WTNN_2</strain>
        <tissue evidence="7">Leaf</tissue>
    </source>
</reference>
<evidence type="ECO:0000256" key="2">
    <source>
        <dbReference type="ARBA" id="ARBA00022618"/>
    </source>
</evidence>
<dbReference type="EMBL" id="JBJXBP010000003">
    <property type="protein sequence ID" value="KAL3840485.1"/>
    <property type="molecule type" value="Genomic_DNA"/>
</dbReference>
<dbReference type="SUPFAM" id="SSF47954">
    <property type="entry name" value="Cyclin-like"/>
    <property type="match status" value="1"/>
</dbReference>
<dbReference type="AlphaFoldDB" id="A0ABD3TTY3"/>
<keyword evidence="2" id="KW-0132">Cell division</keyword>
<dbReference type="CDD" id="cd20544">
    <property type="entry name" value="CYCLIN_AtCycD-like_rpt2"/>
    <property type="match status" value="1"/>
</dbReference>
<dbReference type="SMART" id="SM00385">
    <property type="entry name" value="CYCLIN"/>
    <property type="match status" value="1"/>
</dbReference>
<name>A0ABD3TTY3_9LAMI</name>
<gene>
    <name evidence="7" type="ORF">ACJIZ3_025076</name>
</gene>
<keyword evidence="8" id="KW-1185">Reference proteome</keyword>
<keyword evidence="4" id="KW-0131">Cell cycle</keyword>
<comment type="similarity">
    <text evidence="1">Belongs to the cyclin family. Cyclin D subfamily.</text>
</comment>
<evidence type="ECO:0000256" key="4">
    <source>
        <dbReference type="ARBA" id="ARBA00023306"/>
    </source>
</evidence>
<evidence type="ECO:0000313" key="8">
    <source>
        <dbReference type="Proteomes" id="UP001634393"/>
    </source>
</evidence>
<sequence>MEKFQSLLSPASLLVCNESVACLDEEEDGGIDEIASIIDDDEYIKMLLDREIIDGGLQVQGFSQSFGGDWIHMARLDGIQYILRRRVLLGFKSQTAYLAVTYLDRFLSRRSIDADKSWAVGLLSMACLSLAAKMEECEVPGLSDFCVEDYSFESKIIQRMELLVLNSLEWKMGSITPFHFTHFFVKIFCQNSPSRNLFSRIFEVILGATRDVKIMCHMPSVISAAATLFVMDQNLTRNALELKISPLALTGDQKIEDVTSCYYQVQEMENERIRLDIEGIKSPELTPIQLQRLEANGTTSSVVTSIASGKRKRLEFNNNDQKQ</sequence>
<dbReference type="InterPro" id="IPR036915">
    <property type="entry name" value="Cyclin-like_sf"/>
</dbReference>
<dbReference type="InterPro" id="IPR039361">
    <property type="entry name" value="Cyclin"/>
</dbReference>
<dbReference type="GO" id="GO:0051301">
    <property type="term" value="P:cell division"/>
    <property type="evidence" value="ECO:0007669"/>
    <property type="project" value="UniProtKB-KW"/>
</dbReference>
<comment type="caution">
    <text evidence="7">The sequence shown here is derived from an EMBL/GenBank/DDBJ whole genome shotgun (WGS) entry which is preliminary data.</text>
</comment>